<dbReference type="OrthoDB" id="9804867at2"/>
<keyword evidence="2" id="KW-1277">Toxin-antitoxin system</keyword>
<dbReference type="Gene3D" id="1.10.1220.10">
    <property type="entry name" value="Met repressor-like"/>
    <property type="match status" value="1"/>
</dbReference>
<dbReference type="NCBIfam" id="TIGR02384">
    <property type="entry name" value="RelB_DinJ"/>
    <property type="match status" value="1"/>
</dbReference>
<dbReference type="EMBL" id="LSDA01000037">
    <property type="protein sequence ID" value="KXB59200.1"/>
    <property type="molecule type" value="Genomic_DNA"/>
</dbReference>
<evidence type="ECO:0000256" key="1">
    <source>
        <dbReference type="ARBA" id="ARBA00010562"/>
    </source>
</evidence>
<evidence type="ECO:0000256" key="2">
    <source>
        <dbReference type="ARBA" id="ARBA00022649"/>
    </source>
</evidence>
<dbReference type="Proteomes" id="UP000070394">
    <property type="component" value="Unassembled WGS sequence"/>
</dbReference>
<dbReference type="RefSeq" id="WP_060930882.1">
    <property type="nucleotide sequence ID" value="NZ_KQ959797.1"/>
</dbReference>
<evidence type="ECO:0000313" key="4">
    <source>
        <dbReference type="Proteomes" id="UP000070394"/>
    </source>
</evidence>
<dbReference type="PATRIC" id="fig|467210.3.peg.1005"/>
<dbReference type="InterPro" id="IPR007337">
    <property type="entry name" value="RelB/DinJ"/>
</dbReference>
<sequence>MAQISLRIDDDVKMNAEKVCKDIGMSMSTAVNIYLKRLGAERRIPFEVSADPFFSKENMDELERRIANIRTGKSVLKEHELTGAQ</sequence>
<gene>
    <name evidence="3" type="ORF">HMPREF1866_01016</name>
</gene>
<dbReference type="Pfam" id="PF04221">
    <property type="entry name" value="RelB"/>
    <property type="match status" value="1"/>
</dbReference>
<dbReference type="PANTHER" id="PTHR38781">
    <property type="entry name" value="ANTITOXIN DINJ-RELATED"/>
    <property type="match status" value="1"/>
</dbReference>
<evidence type="ECO:0000313" key="3">
    <source>
        <dbReference type="EMBL" id="KXB59200.1"/>
    </source>
</evidence>
<accession>A0A133ZUU0</accession>
<comment type="caution">
    <text evidence="3">The sequence shown here is derived from an EMBL/GenBank/DDBJ whole genome shotgun (WGS) entry which is preliminary data.</text>
</comment>
<dbReference type="PANTHER" id="PTHR38781:SF1">
    <property type="entry name" value="ANTITOXIN DINJ-RELATED"/>
    <property type="match status" value="1"/>
</dbReference>
<dbReference type="AlphaFoldDB" id="A0A133ZUU0"/>
<dbReference type="GO" id="GO:0006355">
    <property type="term" value="P:regulation of DNA-templated transcription"/>
    <property type="evidence" value="ECO:0007669"/>
    <property type="project" value="InterPro"/>
</dbReference>
<organism evidence="3 4">
    <name type="scientific">Lachnoanaerobaculum saburreum</name>
    <dbReference type="NCBI Taxonomy" id="467210"/>
    <lineage>
        <taxon>Bacteria</taxon>
        <taxon>Bacillati</taxon>
        <taxon>Bacillota</taxon>
        <taxon>Clostridia</taxon>
        <taxon>Lachnospirales</taxon>
        <taxon>Lachnospiraceae</taxon>
        <taxon>Lachnoanaerobaculum</taxon>
    </lineage>
</organism>
<reference evidence="4" key="1">
    <citation type="submission" date="2016-01" db="EMBL/GenBank/DDBJ databases">
        <authorList>
            <person name="Mitreva M."/>
            <person name="Pepin K.H."/>
            <person name="Mihindukulasuriya K.A."/>
            <person name="Fulton R."/>
            <person name="Fronick C."/>
            <person name="O'Laughlin M."/>
            <person name="Miner T."/>
            <person name="Herter B."/>
            <person name="Rosa B.A."/>
            <person name="Cordes M."/>
            <person name="Tomlinson C."/>
            <person name="Wollam A."/>
            <person name="Palsikar V.B."/>
            <person name="Mardis E.R."/>
            <person name="Wilson R.K."/>
        </authorList>
    </citation>
    <scope>NUCLEOTIDE SEQUENCE [LARGE SCALE GENOMIC DNA]</scope>
    <source>
        <strain evidence="4">DNF00896</strain>
    </source>
</reference>
<dbReference type="InterPro" id="IPR013321">
    <property type="entry name" value="Arc_rbn_hlx_hlx"/>
</dbReference>
<name>A0A133ZUU0_9FIRM</name>
<protein>
    <submittedName>
        <fullName evidence="3">Addiction module antitoxin, RelB/DinJ family</fullName>
    </submittedName>
</protein>
<proteinExistence type="inferred from homology"/>
<keyword evidence="4" id="KW-1185">Reference proteome</keyword>
<dbReference type="GO" id="GO:0006351">
    <property type="term" value="P:DNA-templated transcription"/>
    <property type="evidence" value="ECO:0007669"/>
    <property type="project" value="TreeGrafter"/>
</dbReference>
<comment type="similarity">
    <text evidence="1">Belongs to the RelB/DinJ antitoxin family.</text>
</comment>
<dbReference type="STRING" id="467210.HMPREF1866_01016"/>